<dbReference type="InterPro" id="IPR006143">
    <property type="entry name" value="RND_pump_MFP"/>
</dbReference>
<dbReference type="Proteomes" id="UP000032232">
    <property type="component" value="Unassembled WGS sequence"/>
</dbReference>
<feature type="region of interest" description="Disordered" evidence="3">
    <location>
        <begin position="355"/>
        <end position="380"/>
    </location>
</feature>
<dbReference type="InterPro" id="IPR058637">
    <property type="entry name" value="YknX-like_C"/>
</dbReference>
<dbReference type="Pfam" id="PF25989">
    <property type="entry name" value="YknX_C"/>
    <property type="match status" value="1"/>
</dbReference>
<reference evidence="7 8" key="1">
    <citation type="submission" date="2015-02" db="EMBL/GenBank/DDBJ databases">
        <title>Genome Sequence of Jannaschia aquimarina DSM28248, a member of the Roseobacter clade.</title>
        <authorList>
            <person name="Voget S."/>
            <person name="Daniel R."/>
        </authorList>
    </citation>
    <scope>NUCLEOTIDE SEQUENCE [LARGE SCALE GENOMIC DNA]</scope>
    <source>
        <strain evidence="7 8">GSW-M26</strain>
    </source>
</reference>
<organism evidence="7 8">
    <name type="scientific">Jannaschia aquimarina</name>
    <dbReference type="NCBI Taxonomy" id="935700"/>
    <lineage>
        <taxon>Bacteria</taxon>
        <taxon>Pseudomonadati</taxon>
        <taxon>Pseudomonadota</taxon>
        <taxon>Alphaproteobacteria</taxon>
        <taxon>Rhodobacterales</taxon>
        <taxon>Roseobacteraceae</taxon>
        <taxon>Jannaschia</taxon>
    </lineage>
</organism>
<dbReference type="OrthoDB" id="9813967at2"/>
<dbReference type="GO" id="GO:0015562">
    <property type="term" value="F:efflux transmembrane transporter activity"/>
    <property type="evidence" value="ECO:0007669"/>
    <property type="project" value="TreeGrafter"/>
</dbReference>
<dbReference type="Pfam" id="PF25973">
    <property type="entry name" value="BSH_CzcB"/>
    <property type="match status" value="1"/>
</dbReference>
<evidence type="ECO:0000259" key="5">
    <source>
        <dbReference type="Pfam" id="PF25973"/>
    </source>
</evidence>
<dbReference type="NCBIfam" id="TIGR01730">
    <property type="entry name" value="RND_mfp"/>
    <property type="match status" value="1"/>
</dbReference>
<dbReference type="STRING" id="935700.jaqu_39200"/>
<dbReference type="Gene3D" id="2.40.420.20">
    <property type="match status" value="1"/>
</dbReference>
<dbReference type="RefSeq" id="WP_043920667.1">
    <property type="nucleotide sequence ID" value="NZ_FZPF01000003.1"/>
</dbReference>
<dbReference type="Gene3D" id="2.40.50.100">
    <property type="match status" value="1"/>
</dbReference>
<evidence type="ECO:0000256" key="4">
    <source>
        <dbReference type="SAM" id="SignalP"/>
    </source>
</evidence>
<dbReference type="AlphaFoldDB" id="A0A0D1EEN0"/>
<protein>
    <submittedName>
        <fullName evidence="7">MdtE protein</fullName>
    </submittedName>
</protein>
<sequence>MFRYISLPVISLMLAGPALGQGGPSAVGVETVDVRRLAETVPIFAEVVTGRDGEVATRVSGSVSVVDAVEGNTVSEGDPLVTIDPELLSILLRRAEAEVSVAEAGLGVARARADTSRVAFDRVAGLQGTSAFSGGRFDDAQGELLEAERLIAEAEARLAVARAAEAEAAYNLERATVSAPFDGVVLEVLVNPGEFIQSGAPVVRLLDTTTLEIEASVPARFIDLMEPGLAVDATTETGEQFEVAVRALLPIETAATRTRPVRFAAPDLAEARTTAVGQSVTVMIPVDAPRDLLTVPKDALVQAQGGWTVFVVEDGAAQPRTVEIGLAVGDRFEVVSGLTDGDVVVVRGNERLRPGQEVAPVTAGLGPGPGGTAESPEASN</sequence>
<dbReference type="PATRIC" id="fig|935700.4.peg.4042"/>
<evidence type="ECO:0000256" key="2">
    <source>
        <dbReference type="SAM" id="Coils"/>
    </source>
</evidence>
<gene>
    <name evidence="7" type="primary">mdtE</name>
    <name evidence="7" type="ORF">jaqu_39200</name>
</gene>
<evidence type="ECO:0000259" key="6">
    <source>
        <dbReference type="Pfam" id="PF25989"/>
    </source>
</evidence>
<feature type="chain" id="PRO_5002229921" evidence="4">
    <location>
        <begin position="21"/>
        <end position="380"/>
    </location>
</feature>
<feature type="domain" description="YknX-like C-terminal permuted SH3-like" evidence="6">
    <location>
        <begin position="293"/>
        <end position="359"/>
    </location>
</feature>
<feature type="domain" description="CzcB-like barrel-sandwich hybrid" evidence="5">
    <location>
        <begin position="54"/>
        <end position="205"/>
    </location>
</feature>
<keyword evidence="2" id="KW-0175">Coiled coil</keyword>
<evidence type="ECO:0000313" key="8">
    <source>
        <dbReference type="Proteomes" id="UP000032232"/>
    </source>
</evidence>
<comment type="caution">
    <text evidence="7">The sequence shown here is derived from an EMBL/GenBank/DDBJ whole genome shotgun (WGS) entry which is preliminary data.</text>
</comment>
<keyword evidence="8" id="KW-1185">Reference proteome</keyword>
<dbReference type="SUPFAM" id="SSF111369">
    <property type="entry name" value="HlyD-like secretion proteins"/>
    <property type="match status" value="1"/>
</dbReference>
<evidence type="ECO:0000313" key="7">
    <source>
        <dbReference type="EMBL" id="KIT14330.1"/>
    </source>
</evidence>
<dbReference type="Gene3D" id="1.10.287.470">
    <property type="entry name" value="Helix hairpin bin"/>
    <property type="match status" value="1"/>
</dbReference>
<dbReference type="PANTHER" id="PTHR30469:SF15">
    <property type="entry name" value="HLYD FAMILY OF SECRETION PROTEINS"/>
    <property type="match status" value="1"/>
</dbReference>
<evidence type="ECO:0000256" key="3">
    <source>
        <dbReference type="SAM" id="MobiDB-lite"/>
    </source>
</evidence>
<dbReference type="PANTHER" id="PTHR30469">
    <property type="entry name" value="MULTIDRUG RESISTANCE PROTEIN MDTA"/>
    <property type="match status" value="1"/>
</dbReference>
<name>A0A0D1EEN0_9RHOB</name>
<dbReference type="EMBL" id="JYFE01000080">
    <property type="protein sequence ID" value="KIT14330.1"/>
    <property type="molecule type" value="Genomic_DNA"/>
</dbReference>
<feature type="coiled-coil region" evidence="2">
    <location>
        <begin position="137"/>
        <end position="164"/>
    </location>
</feature>
<dbReference type="GO" id="GO:1990281">
    <property type="term" value="C:efflux pump complex"/>
    <property type="evidence" value="ECO:0007669"/>
    <property type="project" value="TreeGrafter"/>
</dbReference>
<feature type="signal peptide" evidence="4">
    <location>
        <begin position="1"/>
        <end position="20"/>
    </location>
</feature>
<accession>A0A0D1EEN0</accession>
<dbReference type="InterPro" id="IPR058647">
    <property type="entry name" value="BSH_CzcB-like"/>
</dbReference>
<keyword evidence="4" id="KW-0732">Signal</keyword>
<comment type="similarity">
    <text evidence="1">Belongs to the membrane fusion protein (MFP) (TC 8.A.1) family.</text>
</comment>
<dbReference type="Gene3D" id="2.40.30.170">
    <property type="match status" value="1"/>
</dbReference>
<proteinExistence type="inferred from homology"/>
<evidence type="ECO:0000256" key="1">
    <source>
        <dbReference type="ARBA" id="ARBA00009477"/>
    </source>
</evidence>